<evidence type="ECO:0000313" key="1">
    <source>
        <dbReference type="EMBL" id="ARJ44417.1"/>
    </source>
</evidence>
<dbReference type="OrthoDB" id="7041933at2"/>
<dbReference type="AlphaFoldDB" id="A0A1W6BBI1"/>
<organism evidence="1 2">
    <name type="scientific">Pantoea alhagi</name>
    <dbReference type="NCBI Taxonomy" id="1891675"/>
    <lineage>
        <taxon>Bacteria</taxon>
        <taxon>Pseudomonadati</taxon>
        <taxon>Pseudomonadota</taxon>
        <taxon>Gammaproteobacteria</taxon>
        <taxon>Enterobacterales</taxon>
        <taxon>Erwiniaceae</taxon>
        <taxon>Pantoea</taxon>
    </lineage>
</organism>
<evidence type="ECO:0000313" key="2">
    <source>
        <dbReference type="Proteomes" id="UP000192900"/>
    </source>
</evidence>
<protein>
    <submittedName>
        <fullName evidence="1">Uncharacterized protein</fullName>
    </submittedName>
</protein>
<accession>A0A1W6BBI1</accession>
<keyword evidence="1" id="KW-0614">Plasmid</keyword>
<proteinExistence type="predicted"/>
<reference evidence="1 2" key="1">
    <citation type="submission" date="2017-02" db="EMBL/GenBank/DDBJ databases">
        <title>Complete genome sequence of the drought resistance-promoting endophyte Pantoea alhagi LTYR-11Z.</title>
        <authorList>
            <person name="Zhang L."/>
        </authorList>
    </citation>
    <scope>NUCLEOTIDE SEQUENCE [LARGE SCALE GENOMIC DNA]</scope>
    <source>
        <strain evidence="1 2">LTYR-11Z</strain>
        <plasmid evidence="2">Plasmid ppaltyr11z</plasmid>
    </source>
</reference>
<dbReference type="Proteomes" id="UP000192900">
    <property type="component" value="Plasmid pPALTYR11Z"/>
</dbReference>
<dbReference type="RefSeq" id="WP_085072429.1">
    <property type="nucleotide sequence ID" value="NZ_CP019707.1"/>
</dbReference>
<keyword evidence="2" id="KW-1185">Reference proteome</keyword>
<gene>
    <name evidence="1" type="ORF">B1H58_20590</name>
</gene>
<geneLocation type="plasmid" evidence="2">
    <name>ppaltyr11z</name>
</geneLocation>
<dbReference type="KEGG" id="palh:B1H58_20590"/>
<sequence length="200" mass="22516">MPTKHIDAGQWASIEALTIDLIKKRNTLIKEGDVLKDVIAAGLAATSVETLSQKYAYCPRYGVFIHGRKNNESVYYHWNSDAPAAGTVAGWLEEAGATEFIVCVYGKAHSGRTTFATQLLTELRTRGCDTEYFDDMDDDADMAQAWRFYLSGKSAIVVVDAADYHPATERLFYHHQGYEVEEDLSFSEYLQREASRKDRP</sequence>
<dbReference type="EMBL" id="CP019707">
    <property type="protein sequence ID" value="ARJ44417.1"/>
    <property type="molecule type" value="Genomic_DNA"/>
</dbReference>
<name>A0A1W6BBI1_9GAMM</name>